<accession>A0A9P0YJ34</accession>
<evidence type="ECO:0000256" key="1">
    <source>
        <dbReference type="SAM" id="SignalP"/>
    </source>
</evidence>
<sequence length="109" mass="13142">MWSFCSFCFVFFLSYYLFTSEIRYSKAYEKKDKFVEIGELQKLDEWIGKFSTELLGAYEFHIKINHVNFFAHKLLDKWLHHDHDLDSVILVKADPLNLIFKKLDTCFFV</sequence>
<gene>
    <name evidence="2" type="ORF">CEURO_LOCUS1610</name>
</gene>
<comment type="caution">
    <text evidence="2">The sequence shown here is derived from an EMBL/GenBank/DDBJ whole genome shotgun (WGS) entry which is preliminary data.</text>
</comment>
<keyword evidence="3" id="KW-1185">Reference proteome</keyword>
<reference evidence="2" key="1">
    <citation type="submission" date="2022-07" db="EMBL/GenBank/DDBJ databases">
        <authorList>
            <person name="Macas J."/>
            <person name="Novak P."/>
            <person name="Neumann P."/>
        </authorList>
    </citation>
    <scope>NUCLEOTIDE SEQUENCE</scope>
</reference>
<keyword evidence="1" id="KW-0732">Signal</keyword>
<name>A0A9P0YJ34_CUSEU</name>
<dbReference type="Proteomes" id="UP001152484">
    <property type="component" value="Unassembled WGS sequence"/>
</dbReference>
<evidence type="ECO:0000313" key="2">
    <source>
        <dbReference type="EMBL" id="CAH9060675.1"/>
    </source>
</evidence>
<dbReference type="AlphaFoldDB" id="A0A9P0YJ34"/>
<organism evidence="2 3">
    <name type="scientific">Cuscuta europaea</name>
    <name type="common">European dodder</name>
    <dbReference type="NCBI Taxonomy" id="41803"/>
    <lineage>
        <taxon>Eukaryota</taxon>
        <taxon>Viridiplantae</taxon>
        <taxon>Streptophyta</taxon>
        <taxon>Embryophyta</taxon>
        <taxon>Tracheophyta</taxon>
        <taxon>Spermatophyta</taxon>
        <taxon>Magnoliopsida</taxon>
        <taxon>eudicotyledons</taxon>
        <taxon>Gunneridae</taxon>
        <taxon>Pentapetalae</taxon>
        <taxon>asterids</taxon>
        <taxon>lamiids</taxon>
        <taxon>Solanales</taxon>
        <taxon>Convolvulaceae</taxon>
        <taxon>Cuscuteae</taxon>
        <taxon>Cuscuta</taxon>
        <taxon>Cuscuta subgen. Cuscuta</taxon>
    </lineage>
</organism>
<evidence type="ECO:0000313" key="3">
    <source>
        <dbReference type="Proteomes" id="UP001152484"/>
    </source>
</evidence>
<feature type="chain" id="PRO_5040130006" evidence="1">
    <location>
        <begin position="28"/>
        <end position="109"/>
    </location>
</feature>
<protein>
    <submittedName>
        <fullName evidence="2">Uncharacterized protein</fullName>
    </submittedName>
</protein>
<dbReference type="EMBL" id="CAMAPE010000004">
    <property type="protein sequence ID" value="CAH9060675.1"/>
    <property type="molecule type" value="Genomic_DNA"/>
</dbReference>
<feature type="signal peptide" evidence="1">
    <location>
        <begin position="1"/>
        <end position="27"/>
    </location>
</feature>
<proteinExistence type="predicted"/>